<proteinExistence type="inferred from homology"/>
<dbReference type="Pfam" id="PF01842">
    <property type="entry name" value="ACT"/>
    <property type="match status" value="1"/>
</dbReference>
<keyword evidence="5 8" id="KW-0418">Kinase</keyword>
<dbReference type="AlphaFoldDB" id="A0A645F036"/>
<dbReference type="FunFam" id="3.30.2130.10:FF:000001">
    <property type="entry name" value="Bifunctional aspartokinase/homoserine dehydrogenase"/>
    <property type="match status" value="1"/>
</dbReference>
<dbReference type="GO" id="GO:0009090">
    <property type="term" value="P:homoserine biosynthetic process"/>
    <property type="evidence" value="ECO:0007669"/>
    <property type="project" value="TreeGrafter"/>
</dbReference>
<dbReference type="PANTHER" id="PTHR21499">
    <property type="entry name" value="ASPARTATE KINASE"/>
    <property type="match status" value="1"/>
</dbReference>
<dbReference type="InterPro" id="IPR054352">
    <property type="entry name" value="ACT_Aspartokinase"/>
</dbReference>
<dbReference type="CDD" id="cd04923">
    <property type="entry name" value="ACT_AK-LysC-DapG-like_2"/>
    <property type="match status" value="1"/>
</dbReference>
<dbReference type="InterPro" id="IPR045865">
    <property type="entry name" value="ACT-like_dom_sf"/>
</dbReference>
<gene>
    <name evidence="8" type="ORF">SDC9_153258</name>
</gene>
<sequence>MEKMLVRGVTKDTDVARISIVGVEDTPGVAFKIFDKLAAKNINIDIILQSVGRDGTKDITFTTTLNHVDTVVDLFENSSISYLQNAKVLTDTNVAKISVVGAGMETHPGTAAKMFEALFEADINIQMIATSEIKISVLIDKKDADRAVSAVHKAFIPNE</sequence>
<evidence type="ECO:0000313" key="8">
    <source>
        <dbReference type="EMBL" id="MPN06004.1"/>
    </source>
</evidence>
<evidence type="ECO:0000256" key="5">
    <source>
        <dbReference type="ARBA" id="ARBA00022777"/>
    </source>
</evidence>
<dbReference type="PROSITE" id="PS51671">
    <property type="entry name" value="ACT"/>
    <property type="match status" value="1"/>
</dbReference>
<dbReference type="GO" id="GO:0004072">
    <property type="term" value="F:aspartate kinase activity"/>
    <property type="evidence" value="ECO:0007669"/>
    <property type="project" value="UniProtKB-EC"/>
</dbReference>
<dbReference type="InterPro" id="IPR002912">
    <property type="entry name" value="ACT_dom"/>
</dbReference>
<evidence type="ECO:0000256" key="4">
    <source>
        <dbReference type="ARBA" id="ARBA00022741"/>
    </source>
</evidence>
<dbReference type="GO" id="GO:0005524">
    <property type="term" value="F:ATP binding"/>
    <property type="evidence" value="ECO:0007669"/>
    <property type="project" value="UniProtKB-KW"/>
</dbReference>
<dbReference type="EMBL" id="VSSQ01051887">
    <property type="protein sequence ID" value="MPN06004.1"/>
    <property type="molecule type" value="Genomic_DNA"/>
</dbReference>
<dbReference type="EC" id="2.7.2.4" evidence="2"/>
<dbReference type="CDD" id="cd04913">
    <property type="entry name" value="ACT_AKii-LysC-BS-like_1"/>
    <property type="match status" value="1"/>
</dbReference>
<dbReference type="SUPFAM" id="SSF55021">
    <property type="entry name" value="ACT-like"/>
    <property type="match status" value="2"/>
</dbReference>
<keyword evidence="6" id="KW-0067">ATP-binding</keyword>
<feature type="domain" description="ACT" evidence="7">
    <location>
        <begin position="18"/>
        <end position="102"/>
    </location>
</feature>
<name>A0A645F036_9ZZZZ</name>
<protein>
    <recommendedName>
        <fullName evidence="2">aspartate kinase</fullName>
        <ecNumber evidence="2">2.7.2.4</ecNumber>
    </recommendedName>
</protein>
<dbReference type="GO" id="GO:0005829">
    <property type="term" value="C:cytosol"/>
    <property type="evidence" value="ECO:0007669"/>
    <property type="project" value="TreeGrafter"/>
</dbReference>
<keyword evidence="3 8" id="KW-0808">Transferase</keyword>
<dbReference type="PANTHER" id="PTHR21499:SF3">
    <property type="entry name" value="ASPARTOKINASE"/>
    <property type="match status" value="1"/>
</dbReference>
<comment type="caution">
    <text evidence="8">The sequence shown here is derived from an EMBL/GenBank/DDBJ whole genome shotgun (WGS) entry which is preliminary data.</text>
</comment>
<dbReference type="Gene3D" id="3.30.2130.10">
    <property type="entry name" value="VC0802-like"/>
    <property type="match status" value="1"/>
</dbReference>
<evidence type="ECO:0000256" key="1">
    <source>
        <dbReference type="ARBA" id="ARBA00010122"/>
    </source>
</evidence>
<organism evidence="8">
    <name type="scientific">bioreactor metagenome</name>
    <dbReference type="NCBI Taxonomy" id="1076179"/>
    <lineage>
        <taxon>unclassified sequences</taxon>
        <taxon>metagenomes</taxon>
        <taxon>ecological metagenomes</taxon>
    </lineage>
</organism>
<reference evidence="8" key="1">
    <citation type="submission" date="2019-08" db="EMBL/GenBank/DDBJ databases">
        <authorList>
            <person name="Kucharzyk K."/>
            <person name="Murdoch R.W."/>
            <person name="Higgins S."/>
            <person name="Loffler F."/>
        </authorList>
    </citation>
    <scope>NUCLEOTIDE SEQUENCE</scope>
</reference>
<dbReference type="GO" id="GO:0009089">
    <property type="term" value="P:lysine biosynthetic process via diaminopimelate"/>
    <property type="evidence" value="ECO:0007669"/>
    <property type="project" value="TreeGrafter"/>
</dbReference>
<keyword evidence="4" id="KW-0547">Nucleotide-binding</keyword>
<evidence type="ECO:0000256" key="2">
    <source>
        <dbReference type="ARBA" id="ARBA00013059"/>
    </source>
</evidence>
<evidence type="ECO:0000256" key="6">
    <source>
        <dbReference type="ARBA" id="ARBA00022840"/>
    </source>
</evidence>
<accession>A0A645F036</accession>
<evidence type="ECO:0000256" key="3">
    <source>
        <dbReference type="ARBA" id="ARBA00022679"/>
    </source>
</evidence>
<evidence type="ECO:0000259" key="7">
    <source>
        <dbReference type="PROSITE" id="PS51671"/>
    </source>
</evidence>
<dbReference type="Pfam" id="PF22468">
    <property type="entry name" value="ACT_9"/>
    <property type="match status" value="1"/>
</dbReference>
<comment type="similarity">
    <text evidence="1">Belongs to the aspartokinase family.</text>
</comment>